<evidence type="ECO:0000256" key="2">
    <source>
        <dbReference type="ARBA" id="ARBA00022777"/>
    </source>
</evidence>
<keyword evidence="5" id="KW-1185">Reference proteome</keyword>
<dbReference type="SUPFAM" id="SSF53613">
    <property type="entry name" value="Ribokinase-like"/>
    <property type="match status" value="1"/>
</dbReference>
<dbReference type="Pfam" id="PF00294">
    <property type="entry name" value="PfkB"/>
    <property type="match status" value="1"/>
</dbReference>
<dbReference type="PANTHER" id="PTHR10584:SF166">
    <property type="entry name" value="RIBOKINASE"/>
    <property type="match status" value="1"/>
</dbReference>
<proteinExistence type="predicted"/>
<dbReference type="InterPro" id="IPR029056">
    <property type="entry name" value="Ribokinase-like"/>
</dbReference>
<dbReference type="InterPro" id="IPR011611">
    <property type="entry name" value="PfkB_dom"/>
</dbReference>
<feature type="domain" description="Carbohydrate kinase PfkB" evidence="3">
    <location>
        <begin position="3"/>
        <end position="271"/>
    </location>
</feature>
<evidence type="ECO:0000313" key="4">
    <source>
        <dbReference type="EMBL" id="BDP41564.1"/>
    </source>
</evidence>
<keyword evidence="1" id="KW-0808">Transferase</keyword>
<dbReference type="PANTHER" id="PTHR10584">
    <property type="entry name" value="SUGAR KINASE"/>
    <property type="match status" value="1"/>
</dbReference>
<evidence type="ECO:0000256" key="1">
    <source>
        <dbReference type="ARBA" id="ARBA00022679"/>
    </source>
</evidence>
<protein>
    <submittedName>
        <fullName evidence="4">Carbohydrate kinase</fullName>
    </submittedName>
</protein>
<dbReference type="PROSITE" id="PS00584">
    <property type="entry name" value="PFKB_KINASES_2"/>
    <property type="match status" value="1"/>
</dbReference>
<dbReference type="GO" id="GO:0016301">
    <property type="term" value="F:kinase activity"/>
    <property type="evidence" value="ECO:0007669"/>
    <property type="project" value="UniProtKB-KW"/>
</dbReference>
<name>A0ABM8ACQ7_9DEIO</name>
<gene>
    <name evidence="4" type="ORF">DAETH_15330</name>
</gene>
<organism evidence="4 5">
    <name type="scientific">Deinococcus aetherius</name>
    <dbReference type="NCBI Taxonomy" id="200252"/>
    <lineage>
        <taxon>Bacteria</taxon>
        <taxon>Thermotogati</taxon>
        <taxon>Deinococcota</taxon>
        <taxon>Deinococci</taxon>
        <taxon>Deinococcales</taxon>
        <taxon>Deinococcaceae</taxon>
        <taxon>Deinococcus</taxon>
    </lineage>
</organism>
<reference evidence="4" key="1">
    <citation type="submission" date="2022-07" db="EMBL/GenBank/DDBJ databases">
        <title>Complete Genome Sequence of the Radioresistant Bacterium Deinococcus aetherius ST0316, Isolated from the Air Dust collected in Lower Stratosphere above Japan.</title>
        <authorList>
            <person name="Satoh K."/>
            <person name="Hagiwara K."/>
            <person name="Katsumata K."/>
            <person name="Kubo A."/>
            <person name="Yokobori S."/>
            <person name="Yamagishi A."/>
            <person name="Oono Y."/>
            <person name="Narumi I."/>
        </authorList>
    </citation>
    <scope>NUCLEOTIDE SEQUENCE</scope>
    <source>
        <strain evidence="4">ST0316</strain>
    </source>
</reference>
<sequence>MCGNANVELSLAAPGFSLPPGESTEHPHGLSLGVSGVGFNVAHALARLGAETYFLGFAGTDPAGEVVRRGLEKAGVGAHLVPVPATPLSLVVTTPGGRRHIHRDLKGLGEHPAPTEVFQTTLAGAQVVVLGNVAWTRELLPLARAAGVPVVTDLQGTPGPGHPYDVPYLAADIVFLSGENGEAVQAYRAEHDPRVIVAGLGGEGALLSERGRAPWHQPAVRTRPVMSTNGAGDALLAAFTRAYFGGLGTREALRLACAFASWKCGEAGGAAGHLTRAELSALTETP</sequence>
<dbReference type="EMBL" id="AP026560">
    <property type="protein sequence ID" value="BDP41564.1"/>
    <property type="molecule type" value="Genomic_DNA"/>
</dbReference>
<evidence type="ECO:0000313" key="5">
    <source>
        <dbReference type="Proteomes" id="UP001064971"/>
    </source>
</evidence>
<evidence type="ECO:0000259" key="3">
    <source>
        <dbReference type="Pfam" id="PF00294"/>
    </source>
</evidence>
<accession>A0ABM8ACQ7</accession>
<dbReference type="Proteomes" id="UP001064971">
    <property type="component" value="Chromosome"/>
</dbReference>
<keyword evidence="2 4" id="KW-0418">Kinase</keyword>
<dbReference type="InterPro" id="IPR002173">
    <property type="entry name" value="Carboh/pur_kinase_PfkB_CS"/>
</dbReference>
<dbReference type="Gene3D" id="3.40.1190.20">
    <property type="match status" value="1"/>
</dbReference>